<dbReference type="InterPro" id="IPR008594">
    <property type="entry name" value="DcpS/DCS2"/>
</dbReference>
<dbReference type="PANTHER" id="PTHR12978">
    <property type="entry name" value="HISTIDINE TRIAD HIT PROTEIN MEMBER"/>
    <property type="match status" value="1"/>
</dbReference>
<dbReference type="Pfam" id="PF11969">
    <property type="entry name" value="DcpS_C"/>
    <property type="match status" value="1"/>
</dbReference>
<dbReference type="SUPFAM" id="SSF54197">
    <property type="entry name" value="HIT-like"/>
    <property type="match status" value="1"/>
</dbReference>
<keyword evidence="3" id="KW-1185">Reference proteome</keyword>
<dbReference type="GO" id="GO:0005634">
    <property type="term" value="C:nucleus"/>
    <property type="evidence" value="ECO:0007669"/>
    <property type="project" value="TreeGrafter"/>
</dbReference>
<protein>
    <submittedName>
        <fullName evidence="2">Histidine triad protein member</fullName>
    </submittedName>
</protein>
<organism evidence="2 3">
    <name type="scientific">Stylonychia lemnae</name>
    <name type="common">Ciliate</name>
    <dbReference type="NCBI Taxonomy" id="5949"/>
    <lineage>
        <taxon>Eukaryota</taxon>
        <taxon>Sar</taxon>
        <taxon>Alveolata</taxon>
        <taxon>Ciliophora</taxon>
        <taxon>Intramacronucleata</taxon>
        <taxon>Spirotrichea</taxon>
        <taxon>Stichotrichia</taxon>
        <taxon>Sporadotrichida</taxon>
        <taxon>Oxytrichidae</taxon>
        <taxon>Stylonychinae</taxon>
        <taxon>Stylonychia</taxon>
    </lineage>
</organism>
<dbReference type="SUPFAM" id="SSF102860">
    <property type="entry name" value="mRNA decapping enzyme DcpS N-terminal domain"/>
    <property type="match status" value="1"/>
</dbReference>
<accession>A0A078AAC1</accession>
<evidence type="ECO:0000313" key="3">
    <source>
        <dbReference type="Proteomes" id="UP000039865"/>
    </source>
</evidence>
<dbReference type="OMA" id="RAYFHYQ"/>
<dbReference type="InParanoid" id="A0A078AAC1"/>
<dbReference type="PANTHER" id="PTHR12978:SF0">
    <property type="entry name" value="M7GPPPX DIPHOSPHATASE"/>
    <property type="match status" value="1"/>
</dbReference>
<dbReference type="Gene3D" id="3.30.200.40">
    <property type="entry name" value="Scavenger mRNA decapping enzyme, N-terminal domain"/>
    <property type="match status" value="1"/>
</dbReference>
<evidence type="ECO:0000256" key="1">
    <source>
        <dbReference type="ARBA" id="ARBA00010208"/>
    </source>
</evidence>
<dbReference type="InterPro" id="IPR011145">
    <property type="entry name" value="Scavenger_mRNA_decap_enz_N"/>
</dbReference>
<dbReference type="GO" id="GO:0000932">
    <property type="term" value="C:P-body"/>
    <property type="evidence" value="ECO:0007669"/>
    <property type="project" value="TreeGrafter"/>
</dbReference>
<reference evidence="2 3" key="1">
    <citation type="submission" date="2014-06" db="EMBL/GenBank/DDBJ databases">
        <authorList>
            <person name="Swart Estienne"/>
        </authorList>
    </citation>
    <scope>NUCLEOTIDE SEQUENCE [LARGE SCALE GENOMIC DNA]</scope>
    <source>
        <strain evidence="2 3">130c</strain>
    </source>
</reference>
<proteinExistence type="inferred from homology"/>
<evidence type="ECO:0000313" key="2">
    <source>
        <dbReference type="EMBL" id="CDW78537.1"/>
    </source>
</evidence>
<dbReference type="AlphaFoldDB" id="A0A078AAC1"/>
<dbReference type="Pfam" id="PF05652">
    <property type="entry name" value="DcpS"/>
    <property type="match status" value="1"/>
</dbReference>
<dbReference type="EMBL" id="CCKQ01007184">
    <property type="protein sequence ID" value="CDW78537.1"/>
    <property type="molecule type" value="Genomic_DNA"/>
</dbReference>
<dbReference type="GO" id="GO:0000340">
    <property type="term" value="F:RNA 7-methylguanosine cap binding"/>
    <property type="evidence" value="ECO:0007669"/>
    <property type="project" value="TreeGrafter"/>
</dbReference>
<gene>
    <name evidence="2" type="primary">Contig6931.g7424</name>
    <name evidence="2" type="ORF">STYLEM_7516</name>
</gene>
<dbReference type="Gene3D" id="3.30.428.10">
    <property type="entry name" value="HIT-like"/>
    <property type="match status" value="1"/>
</dbReference>
<dbReference type="GO" id="GO:0000290">
    <property type="term" value="P:deadenylation-dependent decapping of nuclear-transcribed mRNA"/>
    <property type="evidence" value="ECO:0007669"/>
    <property type="project" value="InterPro"/>
</dbReference>
<dbReference type="Proteomes" id="UP000039865">
    <property type="component" value="Unassembled WGS sequence"/>
</dbReference>
<sequence>MKDCDPTVKAIVKLDNMAFDEKVLKDLMTSDVHVQELKKEINMEFRSHPIITEDHFFQNDIYNKMFITMPPEVTKIQADIIYPAPKSHIDKYTAQVYHIISETPEMHFTYVRPLYVDKLPPVSWIYNVLDKKKEVELCKFSNEHFTLQQDYKVNSEDIETLHMLAIPYRRDLRTIRDLNESHLPMLKSIKEESYKAIQEHYGIQSTKIRALFHYYPTFYHLHVHFVHVSQATKAGAFLGKGQLLEDAIENIEMKGDYYQTKTIQVQIGENHEIYKILKDNKMI</sequence>
<dbReference type="GO" id="GO:0016787">
    <property type="term" value="F:hydrolase activity"/>
    <property type="evidence" value="ECO:0007669"/>
    <property type="project" value="InterPro"/>
</dbReference>
<name>A0A078AAC1_STYLE</name>
<dbReference type="InterPro" id="IPR036265">
    <property type="entry name" value="HIT-like_sf"/>
</dbReference>
<comment type="similarity">
    <text evidence="1">Belongs to the HIT family.</text>
</comment>
<dbReference type="OrthoDB" id="10264956at2759"/>